<dbReference type="GO" id="GO:0008270">
    <property type="term" value="F:zinc ion binding"/>
    <property type="evidence" value="ECO:0007669"/>
    <property type="project" value="UniProtKB-KW"/>
</dbReference>
<dbReference type="EMBL" id="WJQU01000004">
    <property type="protein sequence ID" value="KAJ6636399.1"/>
    <property type="molecule type" value="Genomic_DNA"/>
</dbReference>
<dbReference type="InterPro" id="IPR050589">
    <property type="entry name" value="Ikaros_C2H2-ZF"/>
</dbReference>
<evidence type="ECO:0000313" key="11">
    <source>
        <dbReference type="Proteomes" id="UP001151699"/>
    </source>
</evidence>
<evidence type="ECO:0000256" key="5">
    <source>
        <dbReference type="ARBA" id="ARBA00022833"/>
    </source>
</evidence>
<proteinExistence type="predicted"/>
<feature type="domain" description="C2H2-type" evidence="9">
    <location>
        <begin position="323"/>
        <end position="350"/>
    </location>
</feature>
<dbReference type="Gene3D" id="3.30.160.60">
    <property type="entry name" value="Classic Zinc Finger"/>
    <property type="match status" value="5"/>
</dbReference>
<dbReference type="SUPFAM" id="SSF57667">
    <property type="entry name" value="beta-beta-alpha zinc fingers"/>
    <property type="match status" value="3"/>
</dbReference>
<feature type="domain" description="C2H2-type" evidence="9">
    <location>
        <begin position="295"/>
        <end position="323"/>
    </location>
</feature>
<keyword evidence="7" id="KW-0539">Nucleus</keyword>
<protein>
    <submittedName>
        <fullName evidence="10">Endothelial zinc finger protein induced by tumor necrosis factor alpha</fullName>
    </submittedName>
</protein>
<dbReference type="InterPro" id="IPR013087">
    <property type="entry name" value="Znf_C2H2_type"/>
</dbReference>
<keyword evidence="4 8" id="KW-0863">Zinc-finger</keyword>
<feature type="domain" description="C2H2-type" evidence="9">
    <location>
        <begin position="381"/>
        <end position="408"/>
    </location>
</feature>
<dbReference type="GO" id="GO:0006357">
    <property type="term" value="P:regulation of transcription by RNA polymerase II"/>
    <property type="evidence" value="ECO:0007669"/>
    <property type="project" value="TreeGrafter"/>
</dbReference>
<dbReference type="FunFam" id="3.30.160.60:FF:000145">
    <property type="entry name" value="Zinc finger protein 574"/>
    <property type="match status" value="1"/>
</dbReference>
<comment type="caution">
    <text evidence="10">The sequence shown here is derived from an EMBL/GenBank/DDBJ whole genome shotgun (WGS) entry which is preliminary data.</text>
</comment>
<dbReference type="AlphaFoldDB" id="A0A9Q0MRP4"/>
<evidence type="ECO:0000256" key="6">
    <source>
        <dbReference type="ARBA" id="ARBA00023125"/>
    </source>
</evidence>
<gene>
    <name evidence="10" type="primary">ZNF71_0</name>
    <name evidence="10" type="ORF">Bhyg_14989</name>
</gene>
<evidence type="ECO:0000256" key="4">
    <source>
        <dbReference type="ARBA" id="ARBA00022771"/>
    </source>
</evidence>
<dbReference type="SMART" id="SM00355">
    <property type="entry name" value="ZnF_C2H2"/>
    <property type="match status" value="9"/>
</dbReference>
<feature type="domain" description="C2H2-type" evidence="9">
    <location>
        <begin position="234"/>
        <end position="261"/>
    </location>
</feature>
<dbReference type="GO" id="GO:0000978">
    <property type="term" value="F:RNA polymerase II cis-regulatory region sequence-specific DNA binding"/>
    <property type="evidence" value="ECO:0007669"/>
    <property type="project" value="TreeGrafter"/>
</dbReference>
<feature type="domain" description="C2H2-type" evidence="9">
    <location>
        <begin position="409"/>
        <end position="432"/>
    </location>
</feature>
<dbReference type="GO" id="GO:0003700">
    <property type="term" value="F:DNA-binding transcription factor activity"/>
    <property type="evidence" value="ECO:0007669"/>
    <property type="project" value="TreeGrafter"/>
</dbReference>
<dbReference type="PANTHER" id="PTHR24404">
    <property type="entry name" value="ZINC FINGER PROTEIN"/>
    <property type="match status" value="1"/>
</dbReference>
<evidence type="ECO:0000256" key="3">
    <source>
        <dbReference type="ARBA" id="ARBA00022737"/>
    </source>
</evidence>
<dbReference type="PROSITE" id="PS50157">
    <property type="entry name" value="ZINC_FINGER_C2H2_2"/>
    <property type="match status" value="7"/>
</dbReference>
<dbReference type="PROSITE" id="PS00028">
    <property type="entry name" value="ZINC_FINGER_C2H2_1"/>
    <property type="match status" value="8"/>
</dbReference>
<name>A0A9Q0MRP4_9DIPT</name>
<keyword evidence="2" id="KW-0479">Metal-binding</keyword>
<dbReference type="PANTHER" id="PTHR24404:SF114">
    <property type="entry name" value="KLUMPFUSS, ISOFORM B-RELATED"/>
    <property type="match status" value="1"/>
</dbReference>
<organism evidence="10 11">
    <name type="scientific">Pseudolycoriella hygida</name>
    <dbReference type="NCBI Taxonomy" id="35572"/>
    <lineage>
        <taxon>Eukaryota</taxon>
        <taxon>Metazoa</taxon>
        <taxon>Ecdysozoa</taxon>
        <taxon>Arthropoda</taxon>
        <taxon>Hexapoda</taxon>
        <taxon>Insecta</taxon>
        <taxon>Pterygota</taxon>
        <taxon>Neoptera</taxon>
        <taxon>Endopterygota</taxon>
        <taxon>Diptera</taxon>
        <taxon>Nematocera</taxon>
        <taxon>Sciaroidea</taxon>
        <taxon>Sciaridae</taxon>
        <taxon>Pseudolycoriella</taxon>
    </lineage>
</organism>
<reference evidence="10" key="1">
    <citation type="submission" date="2022-07" db="EMBL/GenBank/DDBJ databases">
        <authorList>
            <person name="Trinca V."/>
            <person name="Uliana J.V.C."/>
            <person name="Torres T.T."/>
            <person name="Ward R.J."/>
            <person name="Monesi N."/>
        </authorList>
    </citation>
    <scope>NUCLEOTIDE SEQUENCE</scope>
    <source>
        <strain evidence="10">HSMRA1968</strain>
        <tissue evidence="10">Whole embryos</tissue>
    </source>
</reference>
<keyword evidence="11" id="KW-1185">Reference proteome</keyword>
<dbReference type="Pfam" id="PF00096">
    <property type="entry name" value="zf-C2H2"/>
    <property type="match status" value="4"/>
</dbReference>
<dbReference type="GO" id="GO:0005634">
    <property type="term" value="C:nucleus"/>
    <property type="evidence" value="ECO:0007669"/>
    <property type="project" value="UniProtKB-SubCell"/>
</dbReference>
<comment type="subcellular location">
    <subcellularLocation>
        <location evidence="1">Nucleus</location>
    </subcellularLocation>
</comment>
<evidence type="ECO:0000256" key="1">
    <source>
        <dbReference type="ARBA" id="ARBA00004123"/>
    </source>
</evidence>
<keyword evidence="5" id="KW-0862">Zinc</keyword>
<evidence type="ECO:0000256" key="2">
    <source>
        <dbReference type="ARBA" id="ARBA00022723"/>
    </source>
</evidence>
<dbReference type="Proteomes" id="UP001151699">
    <property type="component" value="Chromosome C"/>
</dbReference>
<feature type="domain" description="C2H2-type" evidence="9">
    <location>
        <begin position="352"/>
        <end position="380"/>
    </location>
</feature>
<accession>A0A9Q0MRP4</accession>
<keyword evidence="3" id="KW-0677">Repeat</keyword>
<evidence type="ECO:0000259" key="9">
    <source>
        <dbReference type="PROSITE" id="PS50157"/>
    </source>
</evidence>
<evidence type="ECO:0000256" key="8">
    <source>
        <dbReference type="PROSITE-ProRule" id="PRU00042"/>
    </source>
</evidence>
<dbReference type="InterPro" id="IPR036236">
    <property type="entry name" value="Znf_C2H2_sf"/>
</dbReference>
<keyword evidence="6" id="KW-0238">DNA-binding</keyword>
<feature type="domain" description="C2H2-type" evidence="9">
    <location>
        <begin position="179"/>
        <end position="204"/>
    </location>
</feature>
<evidence type="ECO:0000313" key="10">
    <source>
        <dbReference type="EMBL" id="KAJ6636399.1"/>
    </source>
</evidence>
<sequence>MDEINIFTLRAFKLMVDILINVLKNLKGNDKFDGMQYLLVSINTIKIKLSPTVSQRAITCENVEAPRPFRLSDQQTLSNYFKTKNENSKIIFSANNLNTLWIAQFLRRTLTEFVFDSVNLPSIKPQRALTYKGEESNKEKNSSSIISIESINNSETLKEPTNVLRQKKVKTKKKQHSTYKCVLCEKRYLQRKPLLRHFSRFHAGFCSECGENTGSKIEDIIEHKRIKHSKNYPYVCGTCGEVFSRNQQFQVHLTIHERDRKNAKVITCPQCSETFTKKYLYRKHLQLTKHQDGSMICELCGSQFNDSVKLNQHIKRVHNGITRKCQYCDQTFDQKCNLDRHMRLHTQVTKSFICEHCGDAYYTNEALKQHCITAHERRPKVGCTICQKEFKNSRSLRIHIASHSDQRPFSCSQCPQAFKLKSHLSRHEKSVHGQLPARKKIERLQPNEKGELVTVVESQSYHHRRPNEKLINFQPFSNDSLFYSQGNEKEFQSNAINSAVCTTANENIITGQLNDVHQFQMQQTNANISDYVIDNLDIFQNCDAQHQAQENFAFNEQCYTENRHLSELDHNNWTNFMGNGDFDDKSNKMPLIELNSNEYMQIGVQPMMQYQNAWHSDSTQMDISAGQSSQKVTYNNIGNILTNLELLGNNSNFDASNFELISSNRDQQSKVILNDVNPSTSHHNGMSYFDIPPVQQSNFIDLQANNLQSHTITDISNTYVTETQRNHLHQTRFFQNRDIIDEEINKSCTVTSNGTVDSNVHQTTIVFPSLTDYLPSSSTHGFN</sequence>
<evidence type="ECO:0000256" key="7">
    <source>
        <dbReference type="ARBA" id="ARBA00023242"/>
    </source>
</evidence>
<dbReference type="OrthoDB" id="8922241at2759"/>